<comment type="pathway">
    <text evidence="2">Purine metabolism; AMP biosynthesis via de novo pathway; AMP from IMP: step 2/2.</text>
</comment>
<keyword evidence="7" id="KW-0456">Lyase</keyword>
<dbReference type="PRINTS" id="PR00149">
    <property type="entry name" value="FUMRATELYASE"/>
</dbReference>
<dbReference type="GO" id="GO:0044208">
    <property type="term" value="P:'de novo' AMP biosynthetic process"/>
    <property type="evidence" value="ECO:0007669"/>
    <property type="project" value="UniProtKB-UniPathway"/>
</dbReference>
<dbReference type="NCBIfam" id="NF006764">
    <property type="entry name" value="PRK09285.1"/>
    <property type="match status" value="1"/>
</dbReference>
<keyword evidence="6" id="KW-0658">Purine biosynthesis</keyword>
<dbReference type="InterPro" id="IPR047136">
    <property type="entry name" value="PurB_bact"/>
</dbReference>
<evidence type="ECO:0000256" key="7">
    <source>
        <dbReference type="ARBA" id="ARBA00023239"/>
    </source>
</evidence>
<dbReference type="Gene3D" id="1.10.40.30">
    <property type="entry name" value="Fumarase/aspartase (C-terminal domain)"/>
    <property type="match status" value="1"/>
</dbReference>
<dbReference type="InterPro" id="IPR022761">
    <property type="entry name" value="Fumarate_lyase_N"/>
</dbReference>
<feature type="domain" description="Adenylosuccinate lyase PurB C-terminal" evidence="10">
    <location>
        <begin position="297"/>
        <end position="411"/>
    </location>
</feature>
<dbReference type="InterPro" id="IPR020557">
    <property type="entry name" value="Fumarate_lyase_CS"/>
</dbReference>
<gene>
    <name evidence="11" type="ORF">METZ01_LOCUS23276</name>
</gene>
<dbReference type="PANTHER" id="PTHR43411">
    <property type="entry name" value="ADENYLOSUCCINATE LYASE"/>
    <property type="match status" value="1"/>
</dbReference>
<evidence type="ECO:0000313" key="11">
    <source>
        <dbReference type="EMBL" id="SUZ70422.1"/>
    </source>
</evidence>
<evidence type="ECO:0000256" key="5">
    <source>
        <dbReference type="ARBA" id="ARBA00017058"/>
    </source>
</evidence>
<organism evidence="11">
    <name type="scientific">marine metagenome</name>
    <dbReference type="NCBI Taxonomy" id="408172"/>
    <lineage>
        <taxon>unclassified sequences</taxon>
        <taxon>metagenomes</taxon>
        <taxon>ecological metagenomes</taxon>
    </lineage>
</organism>
<dbReference type="InterPro" id="IPR000362">
    <property type="entry name" value="Fumarate_lyase_fam"/>
</dbReference>
<evidence type="ECO:0000256" key="4">
    <source>
        <dbReference type="ARBA" id="ARBA00012339"/>
    </source>
</evidence>
<dbReference type="GO" id="GO:0006189">
    <property type="term" value="P:'de novo' IMP biosynthetic process"/>
    <property type="evidence" value="ECO:0007669"/>
    <property type="project" value="UniProtKB-UniPathway"/>
</dbReference>
<dbReference type="InterPro" id="IPR004769">
    <property type="entry name" value="Pur_lyase"/>
</dbReference>
<comment type="pathway">
    <text evidence="1">Purine metabolism; IMP biosynthesis via de novo pathway; 5-amino-1-(5-phospho-D-ribosyl)imidazole-4-carboxamide from 5-amino-1-(5-phospho-D-ribosyl)imidazole-4-carboxylate: step 2/2.</text>
</comment>
<evidence type="ECO:0000256" key="8">
    <source>
        <dbReference type="ARBA" id="ARBA00030717"/>
    </source>
</evidence>
<name>A0A381PTN2_9ZZZZ</name>
<protein>
    <recommendedName>
        <fullName evidence="5">Adenylosuccinate lyase</fullName>
        <ecNumber evidence="4">4.3.2.2</ecNumber>
    </recommendedName>
    <alternativeName>
        <fullName evidence="8">Adenylosuccinase</fullName>
    </alternativeName>
</protein>
<dbReference type="InterPro" id="IPR024083">
    <property type="entry name" value="Fumarase/histidase_N"/>
</dbReference>
<accession>A0A381PTN2</accession>
<feature type="domain" description="Fumarate lyase N-terminal" evidence="9">
    <location>
        <begin position="24"/>
        <end position="278"/>
    </location>
</feature>
<reference evidence="11" key="1">
    <citation type="submission" date="2018-05" db="EMBL/GenBank/DDBJ databases">
        <authorList>
            <person name="Lanie J.A."/>
            <person name="Ng W.-L."/>
            <person name="Kazmierczak K.M."/>
            <person name="Andrzejewski T.M."/>
            <person name="Davidsen T.M."/>
            <person name="Wayne K.J."/>
            <person name="Tettelin H."/>
            <person name="Glass J.I."/>
            <person name="Rusch D."/>
            <person name="Podicherti R."/>
            <person name="Tsui H.-C.T."/>
            <person name="Winkler M.E."/>
        </authorList>
    </citation>
    <scope>NUCLEOTIDE SEQUENCE</scope>
</reference>
<dbReference type="UniPathway" id="UPA00075">
    <property type="reaction ID" value="UER00336"/>
</dbReference>
<evidence type="ECO:0000256" key="2">
    <source>
        <dbReference type="ARBA" id="ARBA00004734"/>
    </source>
</evidence>
<dbReference type="EMBL" id="UINC01001091">
    <property type="protein sequence ID" value="SUZ70422.1"/>
    <property type="molecule type" value="Genomic_DNA"/>
</dbReference>
<dbReference type="AlphaFoldDB" id="A0A381PTN2"/>
<evidence type="ECO:0000256" key="6">
    <source>
        <dbReference type="ARBA" id="ARBA00022755"/>
    </source>
</evidence>
<dbReference type="Pfam" id="PF00206">
    <property type="entry name" value="Lyase_1"/>
    <property type="match status" value="1"/>
</dbReference>
<dbReference type="Pfam" id="PF08328">
    <property type="entry name" value="ASL_C"/>
    <property type="match status" value="1"/>
</dbReference>
<dbReference type="InterPro" id="IPR013539">
    <property type="entry name" value="PurB_C"/>
</dbReference>
<dbReference type="Gene3D" id="1.20.200.10">
    <property type="entry name" value="Fumarase/aspartase (Central domain)"/>
    <property type="match status" value="1"/>
</dbReference>
<dbReference type="Gene3D" id="1.10.275.10">
    <property type="entry name" value="Fumarase/aspartase (N-terminal domain)"/>
    <property type="match status" value="1"/>
</dbReference>
<dbReference type="SUPFAM" id="SSF48557">
    <property type="entry name" value="L-aspartase-like"/>
    <property type="match status" value="1"/>
</dbReference>
<dbReference type="UniPathway" id="UPA00074">
    <property type="reaction ID" value="UER00132"/>
</dbReference>
<evidence type="ECO:0000256" key="1">
    <source>
        <dbReference type="ARBA" id="ARBA00004706"/>
    </source>
</evidence>
<evidence type="ECO:0000259" key="9">
    <source>
        <dbReference type="Pfam" id="PF00206"/>
    </source>
</evidence>
<dbReference type="GO" id="GO:0004018">
    <property type="term" value="F:N6-(1,2-dicarboxyethyl)AMP AMP-lyase (fumarate-forming) activity"/>
    <property type="evidence" value="ECO:0007669"/>
    <property type="project" value="InterPro"/>
</dbReference>
<dbReference type="PANTHER" id="PTHR43411:SF1">
    <property type="entry name" value="ADENYLOSUCCINATE LYASE"/>
    <property type="match status" value="1"/>
</dbReference>
<dbReference type="EC" id="4.3.2.2" evidence="4"/>
<dbReference type="NCBIfam" id="TIGR00928">
    <property type="entry name" value="purB"/>
    <property type="match status" value="1"/>
</dbReference>
<evidence type="ECO:0000256" key="3">
    <source>
        <dbReference type="ARBA" id="ARBA00008273"/>
    </source>
</evidence>
<proteinExistence type="inferred from homology"/>
<dbReference type="PROSITE" id="PS00163">
    <property type="entry name" value="FUMARATE_LYASES"/>
    <property type="match status" value="1"/>
</dbReference>
<sequence length="421" mass="48287">MALMRYRLKIEIEYLIAISNERTIYELPLFSKRQLKQLRNIYEKFDNSDAQKIKTIEAQTNHDVKAVEYFIHSKVKKTLYPWVHFALTSEDVNNMAYSLMWKDGLKQVYLPQLLSIHKQLKSLGKRYKQVPMLALTHGQPATPTTFGKEMAVFCNRLQRQIDQVKTHELMGKFGGATGTWAAHMVAYPKLNWLRFAQRFIKHMGLKPNLVTTQIEPHDSLAENFHQLIRVNNILIDLCRDVWFYISRGILTQKKIAGEVGSSTMPHKINPIQFENAEGNMEIANKLFNHLADKLPVSRMQRDLTDSTTLRNQGVALGHSYLGLINILKGLNRITVNRVQMSAELDNHWEVLAEAVQTLLRKAGQPDAYEQLKEITRGKSVDVESVAEFVYKLNLSEQDTQTLLTLTPANYIGLAPKLVELS</sequence>
<dbReference type="InterPro" id="IPR008948">
    <property type="entry name" value="L-Aspartase-like"/>
</dbReference>
<comment type="similarity">
    <text evidence="3">Belongs to the lyase 1 family. Adenylosuccinate lyase subfamily.</text>
</comment>
<evidence type="ECO:0000259" key="10">
    <source>
        <dbReference type="Pfam" id="PF08328"/>
    </source>
</evidence>